<keyword evidence="3" id="KW-1185">Reference proteome</keyword>
<dbReference type="Proteomes" id="UP000186817">
    <property type="component" value="Unassembled WGS sequence"/>
</dbReference>
<name>A0A1Q9EBS0_SYMMI</name>
<evidence type="ECO:0000313" key="3">
    <source>
        <dbReference type="Proteomes" id="UP000186817"/>
    </source>
</evidence>
<proteinExistence type="predicted"/>
<feature type="region of interest" description="Disordered" evidence="1">
    <location>
        <begin position="1"/>
        <end position="33"/>
    </location>
</feature>
<gene>
    <name evidence="2" type="ORF">AK812_SmicGene12018</name>
</gene>
<organism evidence="2 3">
    <name type="scientific">Symbiodinium microadriaticum</name>
    <name type="common">Dinoflagellate</name>
    <name type="synonym">Zooxanthella microadriatica</name>
    <dbReference type="NCBI Taxonomy" id="2951"/>
    <lineage>
        <taxon>Eukaryota</taxon>
        <taxon>Sar</taxon>
        <taxon>Alveolata</taxon>
        <taxon>Dinophyceae</taxon>
        <taxon>Suessiales</taxon>
        <taxon>Symbiodiniaceae</taxon>
        <taxon>Symbiodinium</taxon>
    </lineage>
</organism>
<dbReference type="OrthoDB" id="448642at2759"/>
<evidence type="ECO:0008006" key="4">
    <source>
        <dbReference type="Google" id="ProtNLM"/>
    </source>
</evidence>
<dbReference type="EMBL" id="LSRX01000199">
    <property type="protein sequence ID" value="OLQ04880.1"/>
    <property type="molecule type" value="Genomic_DNA"/>
</dbReference>
<accession>A0A1Q9EBS0</accession>
<dbReference type="Gene3D" id="2.130.10.30">
    <property type="entry name" value="Regulator of chromosome condensation 1/beta-lactamase-inhibitor protein II"/>
    <property type="match status" value="1"/>
</dbReference>
<comment type="caution">
    <text evidence="2">The sequence shown here is derived from an EMBL/GenBank/DDBJ whole genome shotgun (WGS) entry which is preliminary data.</text>
</comment>
<dbReference type="AlphaFoldDB" id="A0A1Q9EBS0"/>
<reference evidence="2 3" key="1">
    <citation type="submission" date="2016-02" db="EMBL/GenBank/DDBJ databases">
        <title>Genome analysis of coral dinoflagellate symbionts highlights evolutionary adaptations to a symbiotic lifestyle.</title>
        <authorList>
            <person name="Aranda M."/>
            <person name="Li Y."/>
            <person name="Liew Y.J."/>
            <person name="Baumgarten S."/>
            <person name="Simakov O."/>
            <person name="Wilson M."/>
            <person name="Piel J."/>
            <person name="Ashoor H."/>
            <person name="Bougouffa S."/>
            <person name="Bajic V.B."/>
            <person name="Ryu T."/>
            <person name="Ravasi T."/>
            <person name="Bayer T."/>
            <person name="Micklem G."/>
            <person name="Kim H."/>
            <person name="Bhak J."/>
            <person name="Lajeunesse T.C."/>
            <person name="Voolstra C.R."/>
        </authorList>
    </citation>
    <scope>NUCLEOTIDE SEQUENCE [LARGE SCALE GENOMIC DNA]</scope>
    <source>
        <strain evidence="2 3">CCMP2467</strain>
    </source>
</reference>
<evidence type="ECO:0000313" key="2">
    <source>
        <dbReference type="EMBL" id="OLQ04880.1"/>
    </source>
</evidence>
<evidence type="ECO:0000256" key="1">
    <source>
        <dbReference type="SAM" id="MobiDB-lite"/>
    </source>
</evidence>
<dbReference type="SUPFAM" id="SSF50985">
    <property type="entry name" value="RCC1/BLIP-II"/>
    <property type="match status" value="1"/>
</dbReference>
<protein>
    <recommendedName>
        <fullName evidence="4">E3 ubiquitin-protein ligase HERC2</fullName>
    </recommendedName>
</protein>
<sequence>MEIETRETEQITPNSAHLCPPAMSGESGETGRVGTSSCLEALASCLQGLGFNRLGLAKATAATATVALREKQSLPGELQDAKAGAVAHAADPVLDAPALAAAPARRRQVAKQVREPVRQAEVSVPFVPREDPASRPFWCGRWPGARNDYEGEAGFRFLVHLDCEVTALGRPCEPPLMEAAAVSLWHAASQDLLASISVGPASRVEGSYAWERLPEAIVLRPGHEYRLTLRCRANMQDRWRSDATCAAEEAAAESWAALASFLGGACKNANGFPSRTDGDLRRPGIVNFKALLRPSNEPALRDVGREAFARSLAASAAAEARAGDEVESRLAALAGLVALFVDEIRLPAMALLGAEEELQLIAASAAACSPSGALELAGCGIFDSRALCQEMSRTARRSGLDAGLLLVGALTGEVLGLCLRPRAPQPLRFEGTGRPLQAWELAEQLQPIASVCGWLGFGPYLYRGGCIPCAEGSGLAAEAVKRAELCTRCFLAPTRCLAREKEDPESCRIKNMKCALSIYPAKVILVFQSAARPLNKRLEFTLTAATRTVSDRAMAGRHVSALLSPLLALLCKGTVTTSTTTFTLVECFQGSRCGDVTLYVGDGIAVALYSTGYAAAWGTWYGGIDPYLESGVQSIVMGRKSFAAAKTDGTVANTGQYYFSQTDLEAGLGGVAVTKSVYCWGQSSESDTSSVDLSANIVDVVPNSAGFAATKNDGTILTWGRAGSHEPGAANLSNVATIVGGNYAFAALKTDGSVVTWGSSGNGGDSSSVASELASGVLSIQPPKLDGFQRGFVAWKAGSTAVIWGHNTDGTHIALPSQVISDVKKVEIAGLAVGVLRNDGTVITAGRADDSRSMARL</sequence>
<dbReference type="InterPro" id="IPR009091">
    <property type="entry name" value="RCC1/BLIP-II"/>
</dbReference>